<dbReference type="FunFam" id="1.10.390.10:FF:000006">
    <property type="entry name" value="Puromycin-sensitive aminopeptidase"/>
    <property type="match status" value="1"/>
</dbReference>
<evidence type="ECO:0000256" key="6">
    <source>
        <dbReference type="ARBA" id="ARBA00022833"/>
    </source>
</evidence>
<evidence type="ECO:0000256" key="3">
    <source>
        <dbReference type="ARBA" id="ARBA00022670"/>
    </source>
</evidence>
<evidence type="ECO:0000256" key="8">
    <source>
        <dbReference type="PIRSR" id="PIRSR634016-1"/>
    </source>
</evidence>
<dbReference type="Proteomes" id="UP000267027">
    <property type="component" value="Unassembled WGS sequence"/>
</dbReference>
<evidence type="ECO:0000313" key="14">
    <source>
        <dbReference type="Proteomes" id="UP000267027"/>
    </source>
</evidence>
<accession>A0A158PJV3</accession>
<sequence>MEEFTDLVALDDFSAGAMENWGMMTFRDSLLLYTDGVTSASSKEYIALVICHEVSHQWFGNLVTMDWWDDLWLNEGFASYMEFRCVDRLFPEWNIMTKFYAENVVSSQQLDGLRSSRAISSPNSEETNIHELFDVLSYEKGSAIIRLVESLAGETMFKRSLIEYLNKYAYANAKGSHLWEIVQKYTELPRGISIQDVANAYIKKVGCPEIFVTLSDTEVTVHNQTRFFFDDGLRANTRWPIPIRYRTDDGTESQLQWMKVHENKVSWRLKKSAKWVVANTNGLSYVKVRYDAKNYAELAKQLRTDHTVEEMDHLVWMMIDEQMRYIERLVEETPVAESFKATVIGIACRLGIRDCTKKAQVQFDEWSTSGRRPSPELFRVVLREGICQRDQDAWDSVYKAYKNAKSPTEKRDLLVAMASTTQTTLIYRFGDESLLLRSIKVMADDLSTEEELDDLRDWLKDKKAGFVTTIIGTTVIILEHNKATLSRLFDQIELNIQWRRLNEGPLQQWLKDWSKQSGGSGH</sequence>
<keyword evidence="7" id="KW-0482">Metalloprotease</keyword>
<protein>
    <submittedName>
        <fullName evidence="15">Aminopeptidase N</fullName>
    </submittedName>
</protein>
<keyword evidence="4 9" id="KW-0479">Metal-binding</keyword>
<dbReference type="InterPro" id="IPR034016">
    <property type="entry name" value="M1_APN-typ"/>
</dbReference>
<dbReference type="Gene3D" id="1.10.390.10">
    <property type="entry name" value="Neutral Protease Domain 2"/>
    <property type="match status" value="1"/>
</dbReference>
<dbReference type="GO" id="GO:0016020">
    <property type="term" value="C:membrane"/>
    <property type="evidence" value="ECO:0007669"/>
    <property type="project" value="TreeGrafter"/>
</dbReference>
<feature type="binding site" evidence="9">
    <location>
        <position position="56"/>
    </location>
    <ligand>
        <name>Zn(2+)</name>
        <dbReference type="ChEBI" id="CHEBI:29105"/>
        <note>catalytic</note>
    </ligand>
</feature>
<evidence type="ECO:0000256" key="1">
    <source>
        <dbReference type="ARBA" id="ARBA00010136"/>
    </source>
</evidence>
<dbReference type="GO" id="GO:0005737">
    <property type="term" value="C:cytoplasm"/>
    <property type="evidence" value="ECO:0007669"/>
    <property type="project" value="TreeGrafter"/>
</dbReference>
<evidence type="ECO:0000256" key="2">
    <source>
        <dbReference type="ARBA" id="ARBA00022438"/>
    </source>
</evidence>
<keyword evidence="3" id="KW-0645">Protease</keyword>
<evidence type="ECO:0000259" key="11">
    <source>
        <dbReference type="Pfam" id="PF01433"/>
    </source>
</evidence>
<dbReference type="InterPro" id="IPR024571">
    <property type="entry name" value="ERAP1-like_C_dom"/>
</dbReference>
<proteinExistence type="inferred from homology"/>
<dbReference type="GO" id="GO:0042277">
    <property type="term" value="F:peptide binding"/>
    <property type="evidence" value="ECO:0007669"/>
    <property type="project" value="TreeGrafter"/>
</dbReference>
<evidence type="ECO:0000313" key="15">
    <source>
        <dbReference type="WBParaSite" id="ACOC_0000924301-mRNA-1"/>
    </source>
</evidence>
<dbReference type="PRINTS" id="PR00756">
    <property type="entry name" value="ALADIPTASE"/>
</dbReference>
<dbReference type="InterPro" id="IPR050344">
    <property type="entry name" value="Peptidase_M1_aminopeptidases"/>
</dbReference>
<dbReference type="GO" id="GO:0070006">
    <property type="term" value="F:metalloaminopeptidase activity"/>
    <property type="evidence" value="ECO:0007669"/>
    <property type="project" value="TreeGrafter"/>
</dbReference>
<dbReference type="Gene3D" id="1.25.50.20">
    <property type="match status" value="2"/>
</dbReference>
<dbReference type="STRING" id="334426.A0A158PJV3"/>
<dbReference type="OrthoDB" id="6750768at2759"/>
<dbReference type="PANTHER" id="PTHR11533:SF299">
    <property type="entry name" value="AMINOPEPTIDASE"/>
    <property type="match status" value="1"/>
</dbReference>
<dbReference type="EMBL" id="UYYA01004267">
    <property type="protein sequence ID" value="VDM60829.1"/>
    <property type="molecule type" value="Genomic_DNA"/>
</dbReference>
<dbReference type="GO" id="GO:0008270">
    <property type="term" value="F:zinc ion binding"/>
    <property type="evidence" value="ECO:0007669"/>
    <property type="project" value="InterPro"/>
</dbReference>
<reference evidence="13 14" key="2">
    <citation type="submission" date="2018-11" db="EMBL/GenBank/DDBJ databases">
        <authorList>
            <consortium name="Pathogen Informatics"/>
        </authorList>
    </citation>
    <scope>NUCLEOTIDE SEQUENCE [LARGE SCALE GENOMIC DNA]</scope>
    <source>
        <strain evidence="13 14">Costa Rica</strain>
    </source>
</reference>
<gene>
    <name evidence="13" type="ORF">ACOC_LOCUS9244</name>
</gene>
<name>A0A158PJV3_ANGCS</name>
<evidence type="ECO:0000256" key="4">
    <source>
        <dbReference type="ARBA" id="ARBA00022723"/>
    </source>
</evidence>
<feature type="active site" description="Proton acceptor" evidence="8">
    <location>
        <position position="53"/>
    </location>
</feature>
<dbReference type="GO" id="GO:0006508">
    <property type="term" value="P:proteolysis"/>
    <property type="evidence" value="ECO:0007669"/>
    <property type="project" value="UniProtKB-KW"/>
</dbReference>
<comment type="similarity">
    <text evidence="1">Belongs to the peptidase M1 family.</text>
</comment>
<keyword evidence="5" id="KW-0378">Hydrolase</keyword>
<evidence type="ECO:0000256" key="10">
    <source>
        <dbReference type="PIRSR" id="PIRSR634016-4"/>
    </source>
</evidence>
<dbReference type="GO" id="GO:0043171">
    <property type="term" value="P:peptide catabolic process"/>
    <property type="evidence" value="ECO:0007669"/>
    <property type="project" value="TreeGrafter"/>
</dbReference>
<reference evidence="15" key="1">
    <citation type="submission" date="2016-04" db="UniProtKB">
        <authorList>
            <consortium name="WormBaseParasite"/>
        </authorList>
    </citation>
    <scope>IDENTIFICATION</scope>
</reference>
<evidence type="ECO:0000256" key="5">
    <source>
        <dbReference type="ARBA" id="ARBA00022801"/>
    </source>
</evidence>
<evidence type="ECO:0000256" key="7">
    <source>
        <dbReference type="ARBA" id="ARBA00023049"/>
    </source>
</evidence>
<feature type="binding site" evidence="9">
    <location>
        <position position="52"/>
    </location>
    <ligand>
        <name>Zn(2+)</name>
        <dbReference type="ChEBI" id="CHEBI:29105"/>
        <note>catalytic</note>
    </ligand>
</feature>
<keyword evidence="14" id="KW-1185">Reference proteome</keyword>
<feature type="binding site" evidence="9">
    <location>
        <position position="75"/>
    </location>
    <ligand>
        <name>Zn(2+)</name>
        <dbReference type="ChEBI" id="CHEBI:29105"/>
        <note>catalytic</note>
    </ligand>
</feature>
<feature type="site" description="Transition state stabilizer" evidence="10">
    <location>
        <position position="138"/>
    </location>
</feature>
<dbReference type="InterPro" id="IPR014782">
    <property type="entry name" value="Peptidase_M1_dom"/>
</dbReference>
<organism evidence="15">
    <name type="scientific">Angiostrongylus costaricensis</name>
    <name type="common">Nematode worm</name>
    <dbReference type="NCBI Taxonomy" id="334426"/>
    <lineage>
        <taxon>Eukaryota</taxon>
        <taxon>Metazoa</taxon>
        <taxon>Ecdysozoa</taxon>
        <taxon>Nematoda</taxon>
        <taxon>Chromadorea</taxon>
        <taxon>Rhabditida</taxon>
        <taxon>Rhabditina</taxon>
        <taxon>Rhabditomorpha</taxon>
        <taxon>Strongyloidea</taxon>
        <taxon>Metastrongylidae</taxon>
        <taxon>Angiostrongylus</taxon>
    </lineage>
</organism>
<comment type="cofactor">
    <cofactor evidence="9">
        <name>Zn(2+)</name>
        <dbReference type="ChEBI" id="CHEBI:29105"/>
    </cofactor>
    <text evidence="9">Binds 1 zinc ion per subunit.</text>
</comment>
<evidence type="ECO:0000313" key="13">
    <source>
        <dbReference type="EMBL" id="VDM60829.1"/>
    </source>
</evidence>
<dbReference type="WBParaSite" id="ACOC_0000924301-mRNA-1">
    <property type="protein sequence ID" value="ACOC_0000924301-mRNA-1"/>
    <property type="gene ID" value="ACOC_0000924301"/>
</dbReference>
<dbReference type="PANTHER" id="PTHR11533">
    <property type="entry name" value="PROTEASE M1 ZINC METALLOPROTEASE"/>
    <property type="match status" value="1"/>
</dbReference>
<dbReference type="Pfam" id="PF11838">
    <property type="entry name" value="ERAP1_C"/>
    <property type="match status" value="1"/>
</dbReference>
<dbReference type="OMA" id="YDEEMWE"/>
<dbReference type="SUPFAM" id="SSF55486">
    <property type="entry name" value="Metalloproteases ('zincins'), catalytic domain"/>
    <property type="match status" value="1"/>
</dbReference>
<dbReference type="InterPro" id="IPR001930">
    <property type="entry name" value="Peptidase_M1"/>
</dbReference>
<evidence type="ECO:0000259" key="12">
    <source>
        <dbReference type="Pfam" id="PF11838"/>
    </source>
</evidence>
<feature type="domain" description="Peptidase M1 membrane alanine aminopeptidase" evidence="11">
    <location>
        <begin position="5"/>
        <end position="195"/>
    </location>
</feature>
<dbReference type="Pfam" id="PF01433">
    <property type="entry name" value="Peptidase_M1"/>
    <property type="match status" value="1"/>
</dbReference>
<keyword evidence="6 9" id="KW-0862">Zinc</keyword>
<dbReference type="Gene3D" id="2.60.40.1910">
    <property type="match status" value="1"/>
</dbReference>
<feature type="domain" description="ERAP1-like C-terminal" evidence="12">
    <location>
        <begin position="338"/>
        <end position="433"/>
    </location>
</feature>
<dbReference type="GO" id="GO:0005615">
    <property type="term" value="C:extracellular space"/>
    <property type="evidence" value="ECO:0007669"/>
    <property type="project" value="TreeGrafter"/>
</dbReference>
<dbReference type="CDD" id="cd09601">
    <property type="entry name" value="M1_APN-Q_like"/>
    <property type="match status" value="1"/>
</dbReference>
<evidence type="ECO:0000256" key="9">
    <source>
        <dbReference type="PIRSR" id="PIRSR634016-3"/>
    </source>
</evidence>
<dbReference type="AlphaFoldDB" id="A0A158PJV3"/>
<dbReference type="InterPro" id="IPR027268">
    <property type="entry name" value="Peptidase_M4/M1_CTD_sf"/>
</dbReference>
<keyword evidence="2" id="KW-0031">Aminopeptidase</keyword>